<comment type="caution">
    <text evidence="2">The sequence shown here is derived from an EMBL/GenBank/DDBJ whole genome shotgun (WGS) entry which is preliminary data.</text>
</comment>
<keyword evidence="1" id="KW-0472">Membrane</keyword>
<feature type="non-terminal residue" evidence="2">
    <location>
        <position position="32"/>
    </location>
</feature>
<dbReference type="EMBL" id="BARS01001614">
    <property type="protein sequence ID" value="GAF74136.1"/>
    <property type="molecule type" value="Genomic_DNA"/>
</dbReference>
<feature type="transmembrane region" description="Helical" evidence="1">
    <location>
        <begin position="12"/>
        <end position="30"/>
    </location>
</feature>
<sequence length="32" mass="3297">MAIGTAKKSVTDLSQVVTALLILTPFGYLASS</sequence>
<evidence type="ECO:0000256" key="1">
    <source>
        <dbReference type="SAM" id="Phobius"/>
    </source>
</evidence>
<dbReference type="AlphaFoldDB" id="X0SG85"/>
<keyword evidence="1" id="KW-0812">Transmembrane</keyword>
<name>X0SG85_9ZZZZ</name>
<accession>X0SG85</accession>
<evidence type="ECO:0000313" key="2">
    <source>
        <dbReference type="EMBL" id="GAF74136.1"/>
    </source>
</evidence>
<keyword evidence="1" id="KW-1133">Transmembrane helix</keyword>
<gene>
    <name evidence="2" type="ORF">S01H1_03066</name>
</gene>
<reference evidence="2" key="1">
    <citation type="journal article" date="2014" name="Front. Microbiol.">
        <title>High frequency of phylogenetically diverse reductive dehalogenase-homologous genes in deep subseafloor sedimentary metagenomes.</title>
        <authorList>
            <person name="Kawai M."/>
            <person name="Futagami T."/>
            <person name="Toyoda A."/>
            <person name="Takaki Y."/>
            <person name="Nishi S."/>
            <person name="Hori S."/>
            <person name="Arai W."/>
            <person name="Tsubouchi T."/>
            <person name="Morono Y."/>
            <person name="Uchiyama I."/>
            <person name="Ito T."/>
            <person name="Fujiyama A."/>
            <person name="Inagaki F."/>
            <person name="Takami H."/>
        </authorList>
    </citation>
    <scope>NUCLEOTIDE SEQUENCE</scope>
    <source>
        <strain evidence="2">Expedition CK06-06</strain>
    </source>
</reference>
<organism evidence="2">
    <name type="scientific">marine sediment metagenome</name>
    <dbReference type="NCBI Taxonomy" id="412755"/>
    <lineage>
        <taxon>unclassified sequences</taxon>
        <taxon>metagenomes</taxon>
        <taxon>ecological metagenomes</taxon>
    </lineage>
</organism>
<protein>
    <submittedName>
        <fullName evidence="2">Uncharacterized protein</fullName>
    </submittedName>
</protein>
<proteinExistence type="predicted"/>